<dbReference type="Gene3D" id="1.10.630.10">
    <property type="entry name" value="Cytochrome P450"/>
    <property type="match status" value="1"/>
</dbReference>
<evidence type="ECO:0000313" key="2">
    <source>
        <dbReference type="Proteomes" id="UP000006072"/>
    </source>
</evidence>
<dbReference type="InterPro" id="IPR036396">
    <property type="entry name" value="Cyt_P450_sf"/>
</dbReference>
<dbReference type="eggNOG" id="ENOG5031Q84">
    <property type="taxonomic scope" value="Bacteria"/>
</dbReference>
<keyword evidence="2" id="KW-1185">Reference proteome</keyword>
<protein>
    <submittedName>
        <fullName evidence="1">Uncharacterized protein</fullName>
    </submittedName>
</protein>
<evidence type="ECO:0000313" key="1">
    <source>
        <dbReference type="EMBL" id="EJZ05781.1"/>
    </source>
</evidence>
<dbReference type="GO" id="GO:0004497">
    <property type="term" value="F:monooxygenase activity"/>
    <property type="evidence" value="ECO:0007669"/>
    <property type="project" value="InterPro"/>
</dbReference>
<dbReference type="Proteomes" id="UP000006072">
    <property type="component" value="Unassembled WGS sequence"/>
</dbReference>
<dbReference type="AlphaFoldDB" id="K0UFZ5"/>
<sequence>MHPQSQRLAELLSARVASGVPDDLAAIVLGPRLRGLCDALGAPERDWWQLARWATRLDDADQRDAFGAYLDVLVAYRCGHPGEHGEDVVSDLIAHEVDGDGLTADEIREILVDFVRAGAQPV</sequence>
<gene>
    <name evidence="1" type="ORF">MVAC_23986</name>
</gene>
<dbReference type="GO" id="GO:0005506">
    <property type="term" value="F:iron ion binding"/>
    <property type="evidence" value="ECO:0007669"/>
    <property type="project" value="InterPro"/>
</dbReference>
<name>K0UFZ5_MYCVA</name>
<dbReference type="RefSeq" id="WP_003933799.1">
    <property type="nucleotide sequence ID" value="NZ_JH814706.1"/>
</dbReference>
<dbReference type="GO" id="GO:0016705">
    <property type="term" value="F:oxidoreductase activity, acting on paired donors, with incorporation or reduction of molecular oxygen"/>
    <property type="evidence" value="ECO:0007669"/>
    <property type="project" value="InterPro"/>
</dbReference>
<dbReference type="SUPFAM" id="SSF48264">
    <property type="entry name" value="Cytochrome P450"/>
    <property type="match status" value="1"/>
</dbReference>
<reference evidence="1 2" key="1">
    <citation type="journal article" date="2012" name="J. Bacteriol.">
        <title>Complete Genome Sequence of Mycobacterium vaccae Type Strain ATCC 25954.</title>
        <authorList>
            <person name="Ho Y.S."/>
            <person name="Adroub S.A."/>
            <person name="Abadi M."/>
            <person name="Al Alwan B."/>
            <person name="Alkhateeb R."/>
            <person name="Gao G."/>
            <person name="Ragab A."/>
            <person name="Ali S."/>
            <person name="van Soolingen D."/>
            <person name="Bitter W."/>
            <person name="Pain A."/>
            <person name="Abdallah A.M."/>
        </authorList>
    </citation>
    <scope>NUCLEOTIDE SEQUENCE [LARGE SCALE GENOMIC DNA]</scope>
    <source>
        <strain evidence="1 2">ATCC 25954</strain>
    </source>
</reference>
<proteinExistence type="predicted"/>
<organism evidence="1 2">
    <name type="scientific">Mycolicibacterium vaccae ATCC 25954</name>
    <dbReference type="NCBI Taxonomy" id="1194972"/>
    <lineage>
        <taxon>Bacteria</taxon>
        <taxon>Bacillati</taxon>
        <taxon>Actinomycetota</taxon>
        <taxon>Actinomycetes</taxon>
        <taxon>Mycobacteriales</taxon>
        <taxon>Mycobacteriaceae</taxon>
        <taxon>Mycolicibacterium</taxon>
    </lineage>
</organism>
<dbReference type="PATRIC" id="fig|1194972.3.peg.4779"/>
<dbReference type="GO" id="GO:0020037">
    <property type="term" value="F:heme binding"/>
    <property type="evidence" value="ECO:0007669"/>
    <property type="project" value="InterPro"/>
</dbReference>
<dbReference type="HOGENOM" id="CLU_2058781_0_0_11"/>
<accession>K0UFZ5</accession>
<comment type="caution">
    <text evidence="1">The sequence shown here is derived from an EMBL/GenBank/DDBJ whole genome shotgun (WGS) entry which is preliminary data.</text>
</comment>
<dbReference type="EMBL" id="ALQA01000071">
    <property type="protein sequence ID" value="EJZ05781.1"/>
    <property type="molecule type" value="Genomic_DNA"/>
</dbReference>